<name>A0A3B7MUY2_9BACT</name>
<dbReference type="InterPro" id="IPR036849">
    <property type="entry name" value="Enolase-like_C_sf"/>
</dbReference>
<evidence type="ECO:0000256" key="5">
    <source>
        <dbReference type="PIRSR" id="PIRSR634603-1"/>
    </source>
</evidence>
<evidence type="ECO:0000256" key="4">
    <source>
        <dbReference type="ARBA" id="ARBA00023235"/>
    </source>
</evidence>
<dbReference type="Proteomes" id="UP000263900">
    <property type="component" value="Chromosome"/>
</dbReference>
<dbReference type="GO" id="GO:0006518">
    <property type="term" value="P:peptide metabolic process"/>
    <property type="evidence" value="ECO:0007669"/>
    <property type="project" value="UniProtKB-ARBA"/>
</dbReference>
<feature type="domain" description="Mandelate racemase/muconate lactonizing enzyme C-terminal" evidence="8">
    <location>
        <begin position="141"/>
        <end position="232"/>
    </location>
</feature>
<proteinExistence type="inferred from homology"/>
<dbReference type="SUPFAM" id="SSF51604">
    <property type="entry name" value="Enolase C-terminal domain-like"/>
    <property type="match status" value="1"/>
</dbReference>
<dbReference type="SMART" id="SM00922">
    <property type="entry name" value="MR_MLE"/>
    <property type="match status" value="1"/>
</dbReference>
<dbReference type="PANTHER" id="PTHR48073:SF2">
    <property type="entry name" value="O-SUCCINYLBENZOATE SYNTHASE"/>
    <property type="match status" value="1"/>
</dbReference>
<keyword evidence="10" id="KW-1185">Reference proteome</keyword>
<evidence type="ECO:0000256" key="3">
    <source>
        <dbReference type="ARBA" id="ARBA00022842"/>
    </source>
</evidence>
<evidence type="ECO:0000313" key="9">
    <source>
        <dbReference type="EMBL" id="AXY75445.1"/>
    </source>
</evidence>
<feature type="binding site" evidence="6">
    <location>
        <position position="241"/>
    </location>
    <ligand>
        <name>Mg(2+)</name>
        <dbReference type="ChEBI" id="CHEBI:18420"/>
    </ligand>
</feature>
<feature type="active site" description="Proton acceptor; specific for (S)-substrate epimerization" evidence="5">
    <location>
        <position position="266"/>
    </location>
</feature>
<dbReference type="SFLD" id="SFLDS00001">
    <property type="entry name" value="Enolase"/>
    <property type="match status" value="1"/>
</dbReference>
<protein>
    <recommendedName>
        <fullName evidence="7">Dipeptide epimerase</fullName>
        <ecNumber evidence="7">5.1.1.-</ecNumber>
    </recommendedName>
</protein>
<keyword evidence="4 7" id="KW-0413">Isomerase</keyword>
<dbReference type="InterPro" id="IPR029065">
    <property type="entry name" value="Enolase_C-like"/>
</dbReference>
<accession>A0A3B7MUY2</accession>
<dbReference type="InterPro" id="IPR034603">
    <property type="entry name" value="Dipeptide_epimerase"/>
</dbReference>
<dbReference type="InterPro" id="IPR029017">
    <property type="entry name" value="Enolase-like_N"/>
</dbReference>
<dbReference type="EMBL" id="CP032157">
    <property type="protein sequence ID" value="AXY75445.1"/>
    <property type="molecule type" value="Genomic_DNA"/>
</dbReference>
<evidence type="ECO:0000256" key="2">
    <source>
        <dbReference type="ARBA" id="ARBA00022723"/>
    </source>
</evidence>
<dbReference type="Pfam" id="PF13378">
    <property type="entry name" value="MR_MLE_C"/>
    <property type="match status" value="1"/>
</dbReference>
<dbReference type="EC" id="5.1.1.-" evidence="7"/>
<dbReference type="PANTHER" id="PTHR48073">
    <property type="entry name" value="O-SUCCINYLBENZOATE SYNTHASE-RELATED"/>
    <property type="match status" value="1"/>
</dbReference>
<dbReference type="CDD" id="cd03319">
    <property type="entry name" value="L-Ala-DL-Glu_epimerase"/>
    <property type="match status" value="1"/>
</dbReference>
<gene>
    <name evidence="9" type="ORF">D3H65_16300</name>
</gene>
<dbReference type="Pfam" id="PF02746">
    <property type="entry name" value="MR_MLE_N"/>
    <property type="match status" value="1"/>
</dbReference>
<dbReference type="SFLD" id="SFLDG00180">
    <property type="entry name" value="muconate_cycloisomerase"/>
    <property type="match status" value="1"/>
</dbReference>
<dbReference type="KEGG" id="pseg:D3H65_16300"/>
<feature type="active site" description="Proton acceptor; specific for (R)-substrate epimerization" evidence="5">
    <location>
        <position position="162"/>
    </location>
</feature>
<comment type="similarity">
    <text evidence="1 7">Belongs to the mandelate racemase/muconate lactonizing enzyme family.</text>
</comment>
<dbReference type="OrthoDB" id="9775391at2"/>
<dbReference type="Gene3D" id="3.20.20.120">
    <property type="entry name" value="Enolase-like C-terminal domain"/>
    <property type="match status" value="1"/>
</dbReference>
<evidence type="ECO:0000256" key="1">
    <source>
        <dbReference type="ARBA" id="ARBA00008031"/>
    </source>
</evidence>
<evidence type="ECO:0000256" key="6">
    <source>
        <dbReference type="PIRSR" id="PIRSR634603-3"/>
    </source>
</evidence>
<comment type="cofactor">
    <cofactor evidence="6 7">
        <name>Mg(2+)</name>
        <dbReference type="ChEBI" id="CHEBI:18420"/>
    </cofactor>
    <text evidence="6 7">Binds 1 Mg(2+) ion per subunit.</text>
</comment>
<dbReference type="InterPro" id="IPR013342">
    <property type="entry name" value="Mandelate_racemase_C"/>
</dbReference>
<evidence type="ECO:0000313" key="10">
    <source>
        <dbReference type="Proteomes" id="UP000263900"/>
    </source>
</evidence>
<dbReference type="SUPFAM" id="SSF54826">
    <property type="entry name" value="Enolase N-terminal domain-like"/>
    <property type="match status" value="1"/>
</dbReference>
<evidence type="ECO:0000256" key="7">
    <source>
        <dbReference type="RuleBase" id="RU366006"/>
    </source>
</evidence>
<reference evidence="9 10" key="1">
    <citation type="submission" date="2018-09" db="EMBL/GenBank/DDBJ databases">
        <title>Genome sequencing of strain 6GH32-13.</title>
        <authorList>
            <person name="Weon H.-Y."/>
            <person name="Heo J."/>
            <person name="Kwon S.-W."/>
        </authorList>
    </citation>
    <scope>NUCLEOTIDE SEQUENCE [LARGE SCALE GENOMIC DNA]</scope>
    <source>
        <strain evidence="9 10">5GH32-13</strain>
    </source>
</reference>
<dbReference type="GO" id="GO:0016855">
    <property type="term" value="F:racemase and epimerase activity, acting on amino acids and derivatives"/>
    <property type="evidence" value="ECO:0007669"/>
    <property type="project" value="UniProtKB-UniRule"/>
</dbReference>
<sequence length="355" mass="38351">MKIRSIVASCEDLQLIRPYTIAYKTVTAVENVVVKVELENGIIGLGTANPSKYVVGSDTADTLRALQPELLAPFQGKDIREFYSLLQQVHQLFRQEAGAAAALDIALHDAFTCWLGVPLVSFLGQAAAGLPTSITIGIRNVVDTLAEAREYIDRGFRIIKVKLGHSAEDDVERLVKLREAFGDAIVIRVDANQGYTANELLKFYRKTLSLSLELIEQPMPANAIEEMKQLPPEIKKLVAADESLVSPANAFQLADGPAACGIYNIKLMKCGGIQPAREIATIARHAGIELMWGCNDESIVSISAALHAALASPATRYLDLDGSFDLARDIVSGGFTVKDGYMSLTGQPGLGVRVL</sequence>
<dbReference type="Gene3D" id="3.30.390.10">
    <property type="entry name" value="Enolase-like, N-terminal domain"/>
    <property type="match status" value="1"/>
</dbReference>
<feature type="binding site" evidence="6">
    <location>
        <position position="216"/>
    </location>
    <ligand>
        <name>Mg(2+)</name>
        <dbReference type="ChEBI" id="CHEBI:18420"/>
    </ligand>
</feature>
<organism evidence="9 10">
    <name type="scientific">Paraflavitalea soli</name>
    <dbReference type="NCBI Taxonomy" id="2315862"/>
    <lineage>
        <taxon>Bacteria</taxon>
        <taxon>Pseudomonadati</taxon>
        <taxon>Bacteroidota</taxon>
        <taxon>Chitinophagia</taxon>
        <taxon>Chitinophagales</taxon>
        <taxon>Chitinophagaceae</taxon>
        <taxon>Paraflavitalea</taxon>
    </lineage>
</organism>
<dbReference type="AlphaFoldDB" id="A0A3B7MUY2"/>
<dbReference type="InterPro" id="IPR013341">
    <property type="entry name" value="Mandelate_racemase_N_dom"/>
</dbReference>
<feature type="binding site" evidence="6">
    <location>
        <position position="190"/>
    </location>
    <ligand>
        <name>Mg(2+)</name>
        <dbReference type="ChEBI" id="CHEBI:18420"/>
    </ligand>
</feature>
<keyword evidence="2 6" id="KW-0479">Metal-binding</keyword>
<dbReference type="GO" id="GO:0000287">
    <property type="term" value="F:magnesium ion binding"/>
    <property type="evidence" value="ECO:0007669"/>
    <property type="project" value="UniProtKB-ARBA"/>
</dbReference>
<dbReference type="RefSeq" id="WP_119051326.1">
    <property type="nucleotide sequence ID" value="NZ_CP032157.1"/>
</dbReference>
<evidence type="ECO:0000259" key="8">
    <source>
        <dbReference type="SMART" id="SM00922"/>
    </source>
</evidence>
<keyword evidence="3 6" id="KW-0460">Magnesium</keyword>